<comment type="similarity">
    <text evidence="2">Belongs to the BshC family.</text>
</comment>
<organism evidence="5 6">
    <name type="scientific">Filimonas effusa</name>
    <dbReference type="NCBI Taxonomy" id="2508721"/>
    <lineage>
        <taxon>Bacteria</taxon>
        <taxon>Pseudomonadati</taxon>
        <taxon>Bacteroidota</taxon>
        <taxon>Chitinophagia</taxon>
        <taxon>Chitinophagales</taxon>
        <taxon>Chitinophagaceae</taxon>
        <taxon>Filimonas</taxon>
    </lineage>
</organism>
<gene>
    <name evidence="2 5" type="primary">bshC</name>
    <name evidence="5" type="ORF">ESB13_00810</name>
</gene>
<evidence type="ECO:0000256" key="2">
    <source>
        <dbReference type="HAMAP-Rule" id="MF_01867"/>
    </source>
</evidence>
<comment type="caution">
    <text evidence="5">The sequence shown here is derived from an EMBL/GenBank/DDBJ whole genome shotgun (WGS) entry which is preliminary data.</text>
</comment>
<dbReference type="OrthoDB" id="9765151at2"/>
<evidence type="ECO:0000259" key="3">
    <source>
        <dbReference type="Pfam" id="PF10079"/>
    </source>
</evidence>
<dbReference type="Pfam" id="PF24850">
    <property type="entry name" value="CC_BshC"/>
    <property type="match status" value="1"/>
</dbReference>
<dbReference type="InterPro" id="IPR055398">
    <property type="entry name" value="Rossmann-like_BshC"/>
</dbReference>
<dbReference type="NCBIfam" id="TIGR03998">
    <property type="entry name" value="thiol_BshC"/>
    <property type="match status" value="1"/>
</dbReference>
<evidence type="ECO:0000313" key="6">
    <source>
        <dbReference type="Proteomes" id="UP000290545"/>
    </source>
</evidence>
<dbReference type="Proteomes" id="UP000290545">
    <property type="component" value="Unassembled WGS sequence"/>
</dbReference>
<dbReference type="InterPro" id="IPR055399">
    <property type="entry name" value="CC_BshC"/>
</dbReference>
<name>A0A4Q1D992_9BACT</name>
<feature type="domain" description="Bacillithiol biosynthesis BshC C-terminal coiled-coil" evidence="4">
    <location>
        <begin position="390"/>
        <end position="540"/>
    </location>
</feature>
<dbReference type="HAMAP" id="MF_01867">
    <property type="entry name" value="BshC"/>
    <property type="match status" value="1"/>
</dbReference>
<dbReference type="GO" id="GO:0016874">
    <property type="term" value="F:ligase activity"/>
    <property type="evidence" value="ECO:0007669"/>
    <property type="project" value="UniProtKB-UniRule"/>
</dbReference>
<reference evidence="5 6" key="1">
    <citation type="submission" date="2019-01" db="EMBL/GenBank/DDBJ databases">
        <title>Filimonas sp. strain TTM-71.</title>
        <authorList>
            <person name="Chen W.-M."/>
        </authorList>
    </citation>
    <scope>NUCLEOTIDE SEQUENCE [LARGE SCALE GENOMIC DNA]</scope>
    <source>
        <strain evidence="5 6">TTM-71</strain>
    </source>
</reference>
<feature type="domain" description="Bacillithiol biosynthesis BshC N-terminal Rossmann-like" evidence="3">
    <location>
        <begin position="14"/>
        <end position="384"/>
    </location>
</feature>
<evidence type="ECO:0000256" key="1">
    <source>
        <dbReference type="ARBA" id="ARBA00022598"/>
    </source>
</evidence>
<dbReference type="InterPro" id="IPR011199">
    <property type="entry name" value="Bacillithiol_biosynth_BshC"/>
</dbReference>
<dbReference type="AlphaFoldDB" id="A0A4Q1D992"/>
<keyword evidence="1 2" id="KW-0436">Ligase</keyword>
<dbReference type="Pfam" id="PF10079">
    <property type="entry name" value="Rossmann-like_BshC"/>
    <property type="match status" value="1"/>
</dbReference>
<dbReference type="EC" id="6.-.-.-" evidence="2"/>
<dbReference type="EMBL" id="SDHZ01000001">
    <property type="protein sequence ID" value="RXK85398.1"/>
    <property type="molecule type" value="Genomic_DNA"/>
</dbReference>
<accession>A0A4Q1D992</accession>
<proteinExistence type="inferred from homology"/>
<sequence length="543" mass="60898">MGDATTQQRIKTECEFVPYSHTGYFSAIMLDYVSQSPQLRPFYEHLPGKEGVREVIKQRSTFPLNRKVLVNTLTSQYQGLPVAPALETNLQLLLNENTFTVTTAHQPNIFTGPLYFIYKIAHTIKLAAELKQQLPGFNFVPVYYMGSEDADLDELGSITIQGKKYEWKTSQTGAVGRMKVDKAFLALITEMKGQLGVLPHGDEIISLFSTYYTSGTSIQQATLGVVNALFGEHGLVVLIPDARDLKQLFIPVIKNELESGFSHKAVTPTLEKLAEHYKVQAGGRDINLFYLLENTRERIETDAAKPGVYFVQSGKTWSQNEILEELNTFPERFSPNVILRGVFQETILPNVVFIGGGGELAYWLELKQVFAAAGVPYPVLLPRNSFGLIDAAGRAHFAETGLPLVMIFKSMHEQMNEIVRLHSNNQVSLETELEQLNLLYQSIAQTAATVDPTLQQHVQSLQTHATKKLEVLQKKLVKAEKRKFGEEKHRLQQVHEKLFPANSLQERVENMASWYGLLGKDLVTILLHHSKGWEPAFGIITAG</sequence>
<protein>
    <recommendedName>
        <fullName evidence="2">Putative cysteine ligase BshC</fullName>
        <ecNumber evidence="2">6.-.-.-</ecNumber>
    </recommendedName>
</protein>
<dbReference type="RefSeq" id="WP_129001150.1">
    <property type="nucleotide sequence ID" value="NZ_SDHZ01000001.1"/>
</dbReference>
<keyword evidence="6" id="KW-1185">Reference proteome</keyword>
<evidence type="ECO:0000259" key="4">
    <source>
        <dbReference type="Pfam" id="PF24850"/>
    </source>
</evidence>
<evidence type="ECO:0000313" key="5">
    <source>
        <dbReference type="EMBL" id="RXK85398.1"/>
    </source>
</evidence>